<keyword evidence="8" id="KW-0665">Pyrimidine biosynthesis</keyword>
<feature type="binding site" evidence="8">
    <location>
        <position position="213"/>
    </location>
    <ligand>
        <name>L-glutamine</name>
        <dbReference type="ChEBI" id="CHEBI:58359"/>
    </ligand>
</feature>
<dbReference type="PROSITE" id="PS51273">
    <property type="entry name" value="GATASE_TYPE_1"/>
    <property type="match status" value="1"/>
</dbReference>
<evidence type="ECO:0000256" key="8">
    <source>
        <dbReference type="HAMAP-Rule" id="MF_01209"/>
    </source>
</evidence>
<accession>A0A1G6QQM5</accession>
<feature type="binding site" evidence="8">
    <location>
        <position position="282"/>
    </location>
    <ligand>
        <name>L-glutamine</name>
        <dbReference type="ChEBI" id="CHEBI:58359"/>
    </ligand>
</feature>
<gene>
    <name evidence="8" type="primary">carA</name>
    <name evidence="10" type="ORF">SAMN04488112_12327</name>
</gene>
<dbReference type="UniPathway" id="UPA00068">
    <property type="reaction ID" value="UER00171"/>
</dbReference>
<dbReference type="GO" id="GO:0044205">
    <property type="term" value="P:'de novo' UMP biosynthetic process"/>
    <property type="evidence" value="ECO:0007669"/>
    <property type="project" value="UniProtKB-UniRule"/>
</dbReference>
<dbReference type="InterPro" id="IPR036480">
    <property type="entry name" value="CarbP_synth_ssu_N_sf"/>
</dbReference>
<comment type="subunit">
    <text evidence="8">Composed of two chains; the small (or glutamine) chain promotes the hydrolysis of glutamine to ammonia, which is used by the large (or ammonia) chain to synthesize carbamoyl phosphate. Tetramer of heterodimers (alpha,beta)4.</text>
</comment>
<comment type="catalytic activity">
    <reaction evidence="8">
        <text>L-glutamine + H2O = L-glutamate + NH4(+)</text>
        <dbReference type="Rhea" id="RHEA:15889"/>
        <dbReference type="ChEBI" id="CHEBI:15377"/>
        <dbReference type="ChEBI" id="CHEBI:28938"/>
        <dbReference type="ChEBI" id="CHEBI:29985"/>
        <dbReference type="ChEBI" id="CHEBI:58359"/>
    </reaction>
</comment>
<dbReference type="AlphaFoldDB" id="A0A1G6QQM5"/>
<dbReference type="Gene3D" id="3.40.50.880">
    <property type="match status" value="1"/>
</dbReference>
<comment type="pathway">
    <text evidence="1 8">Amino-acid biosynthesis; L-arginine biosynthesis; carbamoyl phosphate from bicarbonate: step 1/1.</text>
</comment>
<dbReference type="PANTHER" id="PTHR43418:SF7">
    <property type="entry name" value="CARBAMOYL-PHOSPHATE SYNTHASE SMALL CHAIN"/>
    <property type="match status" value="1"/>
</dbReference>
<proteinExistence type="inferred from homology"/>
<dbReference type="Pfam" id="PF00117">
    <property type="entry name" value="GATase"/>
    <property type="match status" value="1"/>
</dbReference>
<evidence type="ECO:0000256" key="5">
    <source>
        <dbReference type="ARBA" id="ARBA00022840"/>
    </source>
</evidence>
<keyword evidence="4 8" id="KW-0547">Nucleotide-binding</keyword>
<feature type="binding site" evidence="8">
    <location>
        <position position="241"/>
    </location>
    <ligand>
        <name>L-glutamine</name>
        <dbReference type="ChEBI" id="CHEBI:58359"/>
    </ligand>
</feature>
<name>A0A1G6QQM5_9BACL</name>
<dbReference type="UniPathway" id="UPA00070">
    <property type="reaction ID" value="UER00115"/>
</dbReference>
<dbReference type="InterPro" id="IPR006274">
    <property type="entry name" value="CarbamoylP_synth_ssu"/>
</dbReference>
<dbReference type="EC" id="6.3.5.5" evidence="8"/>
<dbReference type="PRINTS" id="PR00099">
    <property type="entry name" value="CPSGATASE"/>
</dbReference>
<comment type="pathway">
    <text evidence="8">Pyrimidine metabolism; UMP biosynthesis via de novo pathway; (S)-dihydroorotate from bicarbonate: step 1/3.</text>
</comment>
<feature type="active site" description="Nucleophile" evidence="8">
    <location>
        <position position="240"/>
    </location>
</feature>
<evidence type="ECO:0000256" key="7">
    <source>
        <dbReference type="ARBA" id="ARBA00048816"/>
    </source>
</evidence>
<dbReference type="NCBIfam" id="NF009475">
    <property type="entry name" value="PRK12838.1"/>
    <property type="match status" value="1"/>
</dbReference>
<sequence length="356" mass="38797">MEAYLVFEDGDIFPGTWIGTPKKVAGEVVFTTGMTGYQEVITDPSYAGQLVTFTYPLIGNYGMVPGEGESDHPCCAGVVLSELCQDGEQNLGAWLDTHEVPGIAGIDTRAVVHKIRKAGVLRGVIASTPEPEVESWPDPRSLQWVDGVSVKKPVEYPAAEPDAPHIVLVDFGAKASIVNSLRKRGCQVTVVPWSCDPEEVLRRSPDGLLFSNGPGDPKALLPFLQDWVPLVSRIPTMGICLGHQLLALAFGADTERLSFGHRGSNHPVKEVETGKVWITSQNHGYTVRPASVDEKDWQVTHLHVNDGSVEGLAHRHYPVFSVQFHPEAHPGPSDAKGLFDRFLNHVRKEKVVATHG</sequence>
<feature type="binding site" evidence="8">
    <location>
        <position position="285"/>
    </location>
    <ligand>
        <name>L-glutamine</name>
        <dbReference type="ChEBI" id="CHEBI:58359"/>
    </ligand>
</feature>
<feature type="binding site" evidence="8">
    <location>
        <position position="284"/>
    </location>
    <ligand>
        <name>L-glutamine</name>
        <dbReference type="ChEBI" id="CHEBI:58359"/>
    </ligand>
</feature>
<dbReference type="InterPro" id="IPR035686">
    <property type="entry name" value="CPSase_GATase1"/>
</dbReference>
<dbReference type="PRINTS" id="PR00097">
    <property type="entry name" value="ANTSNTHASEII"/>
</dbReference>
<reference evidence="10 11" key="1">
    <citation type="submission" date="2016-10" db="EMBL/GenBank/DDBJ databases">
        <authorList>
            <person name="de Groot N.N."/>
        </authorList>
    </citation>
    <scope>NUCLEOTIDE SEQUENCE [LARGE SCALE GENOMIC DNA]</scope>
    <source>
        <strain evidence="10 11">DSM 45514</strain>
    </source>
</reference>
<evidence type="ECO:0000259" key="9">
    <source>
        <dbReference type="SMART" id="SM01097"/>
    </source>
</evidence>
<keyword evidence="8" id="KW-0028">Amino-acid biosynthesis</keyword>
<evidence type="ECO:0000256" key="4">
    <source>
        <dbReference type="ARBA" id="ARBA00022741"/>
    </source>
</evidence>
<evidence type="ECO:0000256" key="1">
    <source>
        <dbReference type="ARBA" id="ARBA00005077"/>
    </source>
</evidence>
<dbReference type="GO" id="GO:0004359">
    <property type="term" value="F:glutaminase activity"/>
    <property type="evidence" value="ECO:0007669"/>
    <property type="project" value="RHEA"/>
</dbReference>
<keyword evidence="6 8" id="KW-0315">Glutamine amidotransferase</keyword>
<dbReference type="Pfam" id="PF00988">
    <property type="entry name" value="CPSase_sm_chain"/>
    <property type="match status" value="1"/>
</dbReference>
<comment type="catalytic activity">
    <reaction evidence="7 8">
        <text>hydrogencarbonate + L-glutamine + 2 ATP + H2O = carbamoyl phosphate + L-glutamate + 2 ADP + phosphate + 2 H(+)</text>
        <dbReference type="Rhea" id="RHEA:18633"/>
        <dbReference type="ChEBI" id="CHEBI:15377"/>
        <dbReference type="ChEBI" id="CHEBI:15378"/>
        <dbReference type="ChEBI" id="CHEBI:17544"/>
        <dbReference type="ChEBI" id="CHEBI:29985"/>
        <dbReference type="ChEBI" id="CHEBI:30616"/>
        <dbReference type="ChEBI" id="CHEBI:43474"/>
        <dbReference type="ChEBI" id="CHEBI:58228"/>
        <dbReference type="ChEBI" id="CHEBI:58359"/>
        <dbReference type="ChEBI" id="CHEBI:456216"/>
        <dbReference type="EC" id="6.3.5.5"/>
    </reaction>
</comment>
<evidence type="ECO:0000313" key="11">
    <source>
        <dbReference type="Proteomes" id="UP000199387"/>
    </source>
</evidence>
<dbReference type="EMBL" id="FMZA01000023">
    <property type="protein sequence ID" value="SDC94551.1"/>
    <property type="molecule type" value="Genomic_DNA"/>
</dbReference>
<dbReference type="PRINTS" id="PR00096">
    <property type="entry name" value="GATASE"/>
</dbReference>
<organism evidence="10 11">
    <name type="scientific">Melghirimyces thermohalophilus</name>
    <dbReference type="NCBI Taxonomy" id="1236220"/>
    <lineage>
        <taxon>Bacteria</taxon>
        <taxon>Bacillati</taxon>
        <taxon>Bacillota</taxon>
        <taxon>Bacilli</taxon>
        <taxon>Bacillales</taxon>
        <taxon>Thermoactinomycetaceae</taxon>
        <taxon>Melghirimyces</taxon>
    </lineage>
</organism>
<keyword evidence="11" id="KW-1185">Reference proteome</keyword>
<dbReference type="SMART" id="SM01097">
    <property type="entry name" value="CPSase_sm_chain"/>
    <property type="match status" value="1"/>
</dbReference>
<evidence type="ECO:0000313" key="10">
    <source>
        <dbReference type="EMBL" id="SDC94551.1"/>
    </source>
</evidence>
<dbReference type="GO" id="GO:0004088">
    <property type="term" value="F:carbamoyl-phosphate synthase (glutamine-hydrolyzing) activity"/>
    <property type="evidence" value="ECO:0007669"/>
    <property type="project" value="UniProtKB-UniRule"/>
</dbReference>
<feature type="binding site" evidence="8">
    <location>
        <position position="244"/>
    </location>
    <ligand>
        <name>L-glutamine</name>
        <dbReference type="ChEBI" id="CHEBI:58359"/>
    </ligand>
</feature>
<feature type="active site" evidence="8">
    <location>
        <position position="325"/>
    </location>
</feature>
<dbReference type="CDD" id="cd01744">
    <property type="entry name" value="GATase1_CPSase"/>
    <property type="match status" value="1"/>
</dbReference>
<dbReference type="STRING" id="1236220.SAMN04488112_12327"/>
<comment type="similarity">
    <text evidence="2 8">Belongs to the CarA family.</text>
</comment>
<comment type="function">
    <text evidence="8">Small subunit of the glutamine-dependent carbamoyl phosphate synthetase (CPSase). CPSase catalyzes the formation of carbamoyl phosphate from the ammonia moiety of glutamine, carbonate, and phosphate donated by ATP, constituting the first step of 2 biosynthetic pathways, one leading to arginine and/or urea and the other to pyrimidine nucleotides. The small subunit (glutamine amidotransferase) binds and cleaves glutamine to supply the large subunit with the substrate ammonia.</text>
</comment>
<dbReference type="InterPro" id="IPR029062">
    <property type="entry name" value="Class_I_gatase-like"/>
</dbReference>
<evidence type="ECO:0000256" key="3">
    <source>
        <dbReference type="ARBA" id="ARBA00022598"/>
    </source>
</evidence>
<dbReference type="GO" id="GO:0005524">
    <property type="term" value="F:ATP binding"/>
    <property type="evidence" value="ECO:0007669"/>
    <property type="project" value="UniProtKB-UniRule"/>
</dbReference>
<feature type="binding site" evidence="8">
    <location>
        <position position="45"/>
    </location>
    <ligand>
        <name>L-glutamine</name>
        <dbReference type="ChEBI" id="CHEBI:58359"/>
    </ligand>
</feature>
<dbReference type="SUPFAM" id="SSF52021">
    <property type="entry name" value="Carbamoyl phosphate synthetase, small subunit N-terminal domain"/>
    <property type="match status" value="1"/>
</dbReference>
<protein>
    <recommendedName>
        <fullName evidence="8">Carbamoyl phosphate synthase small chain</fullName>
        <ecNumber evidence="8">6.3.5.5</ecNumber>
    </recommendedName>
    <alternativeName>
        <fullName evidence="8">Carbamoyl phosphate synthetase glutamine chain</fullName>
    </alternativeName>
</protein>
<feature type="region of interest" description="CPSase" evidence="8">
    <location>
        <begin position="1"/>
        <end position="164"/>
    </location>
</feature>
<keyword evidence="8" id="KW-0055">Arginine biosynthesis</keyword>
<keyword evidence="5 8" id="KW-0067">ATP-binding</keyword>
<feature type="binding site" evidence="8">
    <location>
        <position position="215"/>
    </location>
    <ligand>
        <name>L-glutamine</name>
        <dbReference type="ChEBI" id="CHEBI:58359"/>
    </ligand>
</feature>
<dbReference type="InterPro" id="IPR050472">
    <property type="entry name" value="Anth_synth/Amidotransfase"/>
</dbReference>
<evidence type="ECO:0000256" key="2">
    <source>
        <dbReference type="ARBA" id="ARBA00007800"/>
    </source>
</evidence>
<keyword evidence="3 8" id="KW-0436">Ligase</keyword>
<dbReference type="InterPro" id="IPR017926">
    <property type="entry name" value="GATASE"/>
</dbReference>
<dbReference type="GO" id="GO:0006207">
    <property type="term" value="P:'de novo' pyrimidine nucleobase biosynthetic process"/>
    <property type="evidence" value="ECO:0007669"/>
    <property type="project" value="InterPro"/>
</dbReference>
<feature type="active site" evidence="8">
    <location>
        <position position="327"/>
    </location>
</feature>
<dbReference type="InterPro" id="IPR002474">
    <property type="entry name" value="CarbamoylP_synth_ssu_N"/>
</dbReference>
<evidence type="ECO:0000256" key="6">
    <source>
        <dbReference type="ARBA" id="ARBA00022962"/>
    </source>
</evidence>
<dbReference type="Proteomes" id="UP000199387">
    <property type="component" value="Unassembled WGS sequence"/>
</dbReference>
<dbReference type="Gene3D" id="3.50.30.20">
    <property type="entry name" value="Carbamoyl-phosphate synthase small subunit, N-terminal domain"/>
    <property type="match status" value="1"/>
</dbReference>
<dbReference type="PANTHER" id="PTHR43418">
    <property type="entry name" value="MULTIFUNCTIONAL TRYPTOPHAN BIOSYNTHESIS PROTEIN-RELATED"/>
    <property type="match status" value="1"/>
</dbReference>
<dbReference type="GO" id="GO:0006526">
    <property type="term" value="P:L-arginine biosynthetic process"/>
    <property type="evidence" value="ECO:0007669"/>
    <property type="project" value="UniProtKB-UniRule"/>
</dbReference>
<dbReference type="RefSeq" id="WP_245662289.1">
    <property type="nucleotide sequence ID" value="NZ_FMZA01000023.1"/>
</dbReference>
<dbReference type="HAMAP" id="MF_01209">
    <property type="entry name" value="CPSase_S_chain"/>
    <property type="match status" value="1"/>
</dbReference>
<feature type="domain" description="Carbamoyl-phosphate synthase small subunit N-terminal" evidence="9">
    <location>
        <begin position="1"/>
        <end position="126"/>
    </location>
</feature>
<dbReference type="GO" id="GO:0006541">
    <property type="term" value="P:glutamine metabolic process"/>
    <property type="evidence" value="ECO:0007669"/>
    <property type="project" value="InterPro"/>
</dbReference>
<dbReference type="NCBIfam" id="TIGR01368">
    <property type="entry name" value="CPSaseIIsmall"/>
    <property type="match status" value="1"/>
</dbReference>
<dbReference type="SUPFAM" id="SSF52317">
    <property type="entry name" value="Class I glutamine amidotransferase-like"/>
    <property type="match status" value="1"/>
</dbReference>